<evidence type="ECO:0000313" key="1">
    <source>
        <dbReference type="EMBL" id="SVE20765.1"/>
    </source>
</evidence>
<accession>A0A383BN37</accession>
<dbReference type="EMBL" id="UINC01201427">
    <property type="protein sequence ID" value="SVE20765.1"/>
    <property type="molecule type" value="Genomic_DNA"/>
</dbReference>
<feature type="non-terminal residue" evidence="1">
    <location>
        <position position="245"/>
    </location>
</feature>
<gene>
    <name evidence="1" type="ORF">METZ01_LOCUS473619</name>
</gene>
<name>A0A383BN37_9ZZZZ</name>
<protein>
    <submittedName>
        <fullName evidence="1">Uncharacterized protein</fullName>
    </submittedName>
</protein>
<sequence>DPMLEMIEEAAESEMVPHIEWISIWDMFPSPGATSKSDLDWVIQRRYLSAQELRMMAIRSNGAIDSLLVESCIETGEGQTTADTGGISPRRFHQGVEQTKNFTILELWHKGLGREDIEPYMDIPPKQEGEPIHMPVVITVLGSKVLRAMPNPFDGRLPYDFCYWQEQEDSIWGSGIYEAIRDDQDMMNFVYGMIVEGKTMSSLPMVALNPNAFDATSDDFYQMYAGKIWRLKAGESVNDAFKSVI</sequence>
<organism evidence="1">
    <name type="scientific">marine metagenome</name>
    <dbReference type="NCBI Taxonomy" id="408172"/>
    <lineage>
        <taxon>unclassified sequences</taxon>
        <taxon>metagenomes</taxon>
        <taxon>ecological metagenomes</taxon>
    </lineage>
</organism>
<dbReference type="AlphaFoldDB" id="A0A383BN37"/>
<feature type="non-terminal residue" evidence="1">
    <location>
        <position position="1"/>
    </location>
</feature>
<reference evidence="1" key="1">
    <citation type="submission" date="2018-05" db="EMBL/GenBank/DDBJ databases">
        <authorList>
            <person name="Lanie J.A."/>
            <person name="Ng W.-L."/>
            <person name="Kazmierczak K.M."/>
            <person name="Andrzejewski T.M."/>
            <person name="Davidsen T.M."/>
            <person name="Wayne K.J."/>
            <person name="Tettelin H."/>
            <person name="Glass J.I."/>
            <person name="Rusch D."/>
            <person name="Podicherti R."/>
            <person name="Tsui H.-C.T."/>
            <person name="Winkler M.E."/>
        </authorList>
    </citation>
    <scope>NUCLEOTIDE SEQUENCE</scope>
</reference>
<proteinExistence type="predicted"/>